<proteinExistence type="inferred from homology"/>
<feature type="domain" description="Acyl-CoA oxidase/dehydrogenase middle" evidence="6">
    <location>
        <begin position="123"/>
        <end position="219"/>
    </location>
</feature>
<dbReference type="InterPro" id="IPR046373">
    <property type="entry name" value="Acyl-CoA_Oxase/DH_mid-dom_sf"/>
</dbReference>
<evidence type="ECO:0000256" key="1">
    <source>
        <dbReference type="ARBA" id="ARBA00001974"/>
    </source>
</evidence>
<feature type="domain" description="Acyl-CoA dehydrogenase/oxidase C-terminal" evidence="5">
    <location>
        <begin position="233"/>
        <end position="366"/>
    </location>
</feature>
<evidence type="ECO:0000256" key="3">
    <source>
        <dbReference type="ARBA" id="ARBA00022630"/>
    </source>
</evidence>
<dbReference type="EMBL" id="CP121261">
    <property type="protein sequence ID" value="WFP05644.1"/>
    <property type="molecule type" value="Genomic_DNA"/>
</dbReference>
<keyword evidence="4" id="KW-0274">FAD</keyword>
<dbReference type="Pfam" id="PF02770">
    <property type="entry name" value="Acyl-CoA_dh_M"/>
    <property type="match status" value="1"/>
</dbReference>
<protein>
    <submittedName>
        <fullName evidence="8">Acyl-CoA/acyl-ACP dehydrogenase</fullName>
        <ecNumber evidence="8">1.-.-.-</ecNumber>
    </submittedName>
</protein>
<keyword evidence="3" id="KW-0285">Flavoprotein</keyword>
<name>A0ABY8GM45_9BURK</name>
<dbReference type="SUPFAM" id="SSF56645">
    <property type="entry name" value="Acyl-CoA dehydrogenase NM domain-like"/>
    <property type="match status" value="1"/>
</dbReference>
<dbReference type="EC" id="1.-.-.-" evidence="8"/>
<evidence type="ECO:0000259" key="5">
    <source>
        <dbReference type="Pfam" id="PF00441"/>
    </source>
</evidence>
<evidence type="ECO:0000259" key="6">
    <source>
        <dbReference type="Pfam" id="PF02770"/>
    </source>
</evidence>
<dbReference type="Gene3D" id="2.40.110.10">
    <property type="entry name" value="Butyryl-CoA Dehydrogenase, subunit A, domain 2"/>
    <property type="match status" value="1"/>
</dbReference>
<evidence type="ECO:0000313" key="8">
    <source>
        <dbReference type="EMBL" id="WFP05644.1"/>
    </source>
</evidence>
<dbReference type="RefSeq" id="WP_268081204.1">
    <property type="nucleotide sequence ID" value="NZ_CP106885.1"/>
</dbReference>
<dbReference type="GO" id="GO:0016491">
    <property type="term" value="F:oxidoreductase activity"/>
    <property type="evidence" value="ECO:0007669"/>
    <property type="project" value="UniProtKB-KW"/>
</dbReference>
<dbReference type="Gene3D" id="1.10.540.10">
    <property type="entry name" value="Acyl-CoA dehydrogenase/oxidase, N-terminal domain"/>
    <property type="match status" value="1"/>
</dbReference>
<dbReference type="SUPFAM" id="SSF47203">
    <property type="entry name" value="Acyl-CoA dehydrogenase C-terminal domain-like"/>
    <property type="match status" value="1"/>
</dbReference>
<comment type="similarity">
    <text evidence="2">Belongs to the acyl-CoA dehydrogenase family.</text>
</comment>
<evidence type="ECO:0000259" key="7">
    <source>
        <dbReference type="Pfam" id="PF02771"/>
    </source>
</evidence>
<feature type="domain" description="Acyl-CoA dehydrogenase/oxidase N-terminal" evidence="7">
    <location>
        <begin position="6"/>
        <end position="119"/>
    </location>
</feature>
<reference evidence="8 9" key="1">
    <citation type="submission" date="2023-03" db="EMBL/GenBank/DDBJ databases">
        <title>Achromobacter spanius LIG8.</title>
        <authorList>
            <person name="Shrestha S."/>
        </authorList>
    </citation>
    <scope>NUCLEOTIDE SEQUENCE [LARGE SCALE GENOMIC DNA]</scope>
    <source>
        <strain evidence="8 9">LIG8</strain>
    </source>
</reference>
<sequence>MDFALSEEQTAIRRAVQDLCAGFDDEYWTRKDKEGGFPEDFYRAMADAGWLGVAMPTEYGGAGLGILEAALMMEAVAASGAGMAGASSVHMNVFGLHPVVVHGSDAQRARWLPPIISGEHKACFGVTEPNTGLNTLKLRTQAVRHGDRYVVNGQKIWISTAQVATKILLLARTTPLEQVTGPTQGLSLFYTDLDRSRVTVREIEKLGRKAVDSNELFIDGLEVPVEDRIGEEGQGFSYILHGLNPERVLLAAEATGLGRAGLRRAAAYAGERVVFDRPIGQNQGVQHPLAERWVELEAAELLYRRAAWMYDQGMPCGAEANAAKFFCAEAGFRSCETAVLTHGGMGYAKEYHVERYFREAMLPRIAPVSPQLILCYIAEKVLGLPKSY</sequence>
<evidence type="ECO:0000256" key="2">
    <source>
        <dbReference type="ARBA" id="ARBA00009347"/>
    </source>
</evidence>
<keyword evidence="9" id="KW-1185">Reference proteome</keyword>
<accession>A0ABY8GM45</accession>
<keyword evidence="8" id="KW-0560">Oxidoreductase</keyword>
<evidence type="ECO:0000256" key="4">
    <source>
        <dbReference type="ARBA" id="ARBA00022827"/>
    </source>
</evidence>
<dbReference type="Pfam" id="PF00441">
    <property type="entry name" value="Acyl-CoA_dh_1"/>
    <property type="match status" value="1"/>
</dbReference>
<dbReference type="InterPro" id="IPR036250">
    <property type="entry name" value="AcylCo_DH-like_C"/>
</dbReference>
<dbReference type="InterPro" id="IPR009075">
    <property type="entry name" value="AcylCo_DH/oxidase_C"/>
</dbReference>
<dbReference type="InterPro" id="IPR013786">
    <property type="entry name" value="AcylCoA_DH/ox_N"/>
</dbReference>
<dbReference type="InterPro" id="IPR037069">
    <property type="entry name" value="AcylCoA_DH/ox_N_sf"/>
</dbReference>
<dbReference type="Gene3D" id="1.20.140.10">
    <property type="entry name" value="Butyryl-CoA Dehydrogenase, subunit A, domain 3"/>
    <property type="match status" value="1"/>
</dbReference>
<dbReference type="InterPro" id="IPR009100">
    <property type="entry name" value="AcylCoA_DH/oxidase_NM_dom_sf"/>
</dbReference>
<dbReference type="PANTHER" id="PTHR43884:SF12">
    <property type="entry name" value="ISOVALERYL-COA DEHYDROGENASE, MITOCHONDRIAL-RELATED"/>
    <property type="match status" value="1"/>
</dbReference>
<dbReference type="InterPro" id="IPR006091">
    <property type="entry name" value="Acyl-CoA_Oxase/DH_mid-dom"/>
</dbReference>
<gene>
    <name evidence="8" type="ORF">P8T11_14965</name>
</gene>
<evidence type="ECO:0000313" key="9">
    <source>
        <dbReference type="Proteomes" id="UP001214170"/>
    </source>
</evidence>
<organism evidence="8 9">
    <name type="scientific">Achromobacter spanius</name>
    <dbReference type="NCBI Taxonomy" id="217203"/>
    <lineage>
        <taxon>Bacteria</taxon>
        <taxon>Pseudomonadati</taxon>
        <taxon>Pseudomonadota</taxon>
        <taxon>Betaproteobacteria</taxon>
        <taxon>Burkholderiales</taxon>
        <taxon>Alcaligenaceae</taxon>
        <taxon>Achromobacter</taxon>
    </lineage>
</organism>
<dbReference type="Proteomes" id="UP001214170">
    <property type="component" value="Chromosome"/>
</dbReference>
<dbReference type="Pfam" id="PF02771">
    <property type="entry name" value="Acyl-CoA_dh_N"/>
    <property type="match status" value="1"/>
</dbReference>
<dbReference type="PANTHER" id="PTHR43884">
    <property type="entry name" value="ACYL-COA DEHYDROGENASE"/>
    <property type="match status" value="1"/>
</dbReference>
<comment type="cofactor">
    <cofactor evidence="1">
        <name>FAD</name>
        <dbReference type="ChEBI" id="CHEBI:57692"/>
    </cofactor>
</comment>